<evidence type="ECO:0000313" key="1">
    <source>
        <dbReference type="EMBL" id="RIA81214.1"/>
    </source>
</evidence>
<keyword evidence="2" id="KW-1185">Reference proteome</keyword>
<dbReference type="Proteomes" id="UP000265703">
    <property type="component" value="Unassembled WGS sequence"/>
</dbReference>
<protein>
    <submittedName>
        <fullName evidence="1">Uncharacterized protein</fullName>
    </submittedName>
</protein>
<accession>A0A397SFK4</accession>
<comment type="caution">
    <text evidence="1">The sequence shown here is derived from an EMBL/GenBank/DDBJ whole genome shotgun (WGS) entry which is preliminary data.</text>
</comment>
<dbReference type="EMBL" id="QKYT01000830">
    <property type="protein sequence ID" value="RIA81214.1"/>
    <property type="molecule type" value="Genomic_DNA"/>
</dbReference>
<reference evidence="1 2" key="1">
    <citation type="submission" date="2018-06" db="EMBL/GenBank/DDBJ databases">
        <title>Comparative genomics reveals the genomic features of Rhizophagus irregularis, R. cerebriforme, R. diaphanum and Gigaspora rosea, and their symbiotic lifestyle signature.</title>
        <authorList>
            <person name="Morin E."/>
            <person name="San Clemente H."/>
            <person name="Chen E.C.H."/>
            <person name="De La Providencia I."/>
            <person name="Hainaut M."/>
            <person name="Kuo A."/>
            <person name="Kohler A."/>
            <person name="Murat C."/>
            <person name="Tang N."/>
            <person name="Roy S."/>
            <person name="Loubradou J."/>
            <person name="Henrissat B."/>
            <person name="Grigoriev I.V."/>
            <person name="Corradi N."/>
            <person name="Roux C."/>
            <person name="Martin F.M."/>
        </authorList>
    </citation>
    <scope>NUCLEOTIDE SEQUENCE [LARGE SCALE GENOMIC DNA]</scope>
    <source>
        <strain evidence="1 2">DAOM 227022</strain>
    </source>
</reference>
<gene>
    <name evidence="1" type="ORF">C1645_837352</name>
</gene>
<sequence length="172" mass="19836">MNFIDNLDQKDLSLFYTKKKIQAKSSVDLRKFLDNILCPENPSSKKISWNDIKSHYHFLNLTFQPFQPTIDQPKFKASSKVFDKVPNLQSQLAAANINPLDENKFEDFFYGDFDDDNDDIDSDLNKKASTSVIIIFTTTPSSYSGDSIFPPFVLRIPNERFTKKRLASEAHR</sequence>
<dbReference type="AlphaFoldDB" id="A0A397SFK4"/>
<name>A0A397SFK4_9GLOM</name>
<organism evidence="1 2">
    <name type="scientific">Glomus cerebriforme</name>
    <dbReference type="NCBI Taxonomy" id="658196"/>
    <lineage>
        <taxon>Eukaryota</taxon>
        <taxon>Fungi</taxon>
        <taxon>Fungi incertae sedis</taxon>
        <taxon>Mucoromycota</taxon>
        <taxon>Glomeromycotina</taxon>
        <taxon>Glomeromycetes</taxon>
        <taxon>Glomerales</taxon>
        <taxon>Glomeraceae</taxon>
        <taxon>Glomus</taxon>
    </lineage>
</organism>
<proteinExistence type="predicted"/>
<evidence type="ECO:0000313" key="2">
    <source>
        <dbReference type="Proteomes" id="UP000265703"/>
    </source>
</evidence>